<dbReference type="Pfam" id="PF02786">
    <property type="entry name" value="CPSase_L_D2"/>
    <property type="match status" value="1"/>
</dbReference>
<dbReference type="GO" id="GO:0004075">
    <property type="term" value="F:biotin carboxylase activity"/>
    <property type="evidence" value="ECO:0007669"/>
    <property type="project" value="UniProtKB-EC"/>
</dbReference>
<dbReference type="InterPro" id="IPR016185">
    <property type="entry name" value="PreATP-grasp_dom_sf"/>
</dbReference>
<name>A0A7X0HNY4_9BACI</name>
<accession>A0A7X0HNY4</accession>
<dbReference type="GO" id="GO:0006633">
    <property type="term" value="P:fatty acid biosynthetic process"/>
    <property type="evidence" value="ECO:0007669"/>
    <property type="project" value="UniProtKB-KW"/>
</dbReference>
<dbReference type="PROSITE" id="PS00867">
    <property type="entry name" value="CPSASE_2"/>
    <property type="match status" value="1"/>
</dbReference>
<dbReference type="UniPathway" id="UPA00655">
    <property type="reaction ID" value="UER00711"/>
</dbReference>
<dbReference type="RefSeq" id="WP_184523215.1">
    <property type="nucleotide sequence ID" value="NZ_JACHGK010000002.1"/>
</dbReference>
<dbReference type="EMBL" id="JACHGK010000002">
    <property type="protein sequence ID" value="MBB6444285.1"/>
    <property type="molecule type" value="Genomic_DNA"/>
</dbReference>
<evidence type="ECO:0000256" key="9">
    <source>
        <dbReference type="ARBA" id="ARBA00022840"/>
    </source>
</evidence>
<dbReference type="InterPro" id="IPR005479">
    <property type="entry name" value="CPAse_ATP-bd"/>
</dbReference>
<keyword evidence="8" id="KW-0276">Fatty acid metabolism</keyword>
<evidence type="ECO:0000256" key="8">
    <source>
        <dbReference type="ARBA" id="ARBA00022832"/>
    </source>
</evidence>
<organism evidence="17 18">
    <name type="scientific">Bacillus benzoevorans</name>
    <dbReference type="NCBI Taxonomy" id="1456"/>
    <lineage>
        <taxon>Bacteria</taxon>
        <taxon>Bacillati</taxon>
        <taxon>Bacillota</taxon>
        <taxon>Bacilli</taxon>
        <taxon>Bacillales</taxon>
        <taxon>Bacillaceae</taxon>
        <taxon>Bacillus</taxon>
    </lineage>
</organism>
<dbReference type="InterPro" id="IPR011054">
    <property type="entry name" value="Rudment_hybrid_motif"/>
</dbReference>
<dbReference type="PROSITE" id="PS00866">
    <property type="entry name" value="CPSASE_1"/>
    <property type="match status" value="1"/>
</dbReference>
<keyword evidence="9 14" id="KW-0067">ATP-binding</keyword>
<dbReference type="FunFam" id="3.40.50.20:FF:000010">
    <property type="entry name" value="Propionyl-CoA carboxylase subunit alpha"/>
    <property type="match status" value="1"/>
</dbReference>
<evidence type="ECO:0000256" key="3">
    <source>
        <dbReference type="ARBA" id="ARBA00011750"/>
    </source>
</evidence>
<dbReference type="FunFam" id="3.30.470.20:FF:000028">
    <property type="entry name" value="Methylcrotonoyl-CoA carboxylase subunit alpha, mitochondrial"/>
    <property type="match status" value="1"/>
</dbReference>
<evidence type="ECO:0000256" key="14">
    <source>
        <dbReference type="PROSITE-ProRule" id="PRU00409"/>
    </source>
</evidence>
<evidence type="ECO:0000256" key="7">
    <source>
        <dbReference type="ARBA" id="ARBA00022741"/>
    </source>
</evidence>
<dbReference type="EC" id="6.3.4.14" evidence="4"/>
<evidence type="ECO:0000256" key="10">
    <source>
        <dbReference type="ARBA" id="ARBA00022842"/>
    </source>
</evidence>
<keyword evidence="11" id="KW-0275">Fatty acid biosynthesis</keyword>
<evidence type="ECO:0000256" key="13">
    <source>
        <dbReference type="ARBA" id="ARBA00048600"/>
    </source>
</evidence>
<keyword evidence="7 14" id="KW-0547">Nucleotide-binding</keyword>
<comment type="pathway">
    <text evidence="2">Lipid metabolism; malonyl-CoA biosynthesis; malonyl-CoA from acetyl-CoA: step 1/1.</text>
</comment>
<dbReference type="InterPro" id="IPR011764">
    <property type="entry name" value="Biotin_carboxylation_dom"/>
</dbReference>
<dbReference type="NCBIfam" id="NF006367">
    <property type="entry name" value="PRK08591.1"/>
    <property type="match status" value="1"/>
</dbReference>
<dbReference type="GO" id="GO:0046872">
    <property type="term" value="F:metal ion binding"/>
    <property type="evidence" value="ECO:0007669"/>
    <property type="project" value="InterPro"/>
</dbReference>
<dbReference type="InterPro" id="IPR005482">
    <property type="entry name" value="Biotin_COase_C"/>
</dbReference>
<dbReference type="SUPFAM" id="SSF56059">
    <property type="entry name" value="Glutathione synthetase ATP-binding domain-like"/>
    <property type="match status" value="1"/>
</dbReference>
<evidence type="ECO:0000259" key="16">
    <source>
        <dbReference type="PROSITE" id="PS50979"/>
    </source>
</evidence>
<evidence type="ECO:0000256" key="12">
    <source>
        <dbReference type="ARBA" id="ARBA00023267"/>
    </source>
</evidence>
<dbReference type="PROSITE" id="PS50979">
    <property type="entry name" value="BC"/>
    <property type="match status" value="1"/>
</dbReference>
<dbReference type="SUPFAM" id="SSF51246">
    <property type="entry name" value="Rudiment single hybrid motif"/>
    <property type="match status" value="1"/>
</dbReference>
<dbReference type="FunFam" id="3.30.1490.20:FF:000003">
    <property type="entry name" value="acetyl-CoA carboxylase isoform X1"/>
    <property type="match status" value="1"/>
</dbReference>
<gene>
    <name evidence="17" type="ORF">HNR53_000893</name>
</gene>
<proteinExistence type="predicted"/>
<keyword evidence="10" id="KW-0460">Magnesium</keyword>
<dbReference type="Proteomes" id="UP000531594">
    <property type="component" value="Unassembled WGS sequence"/>
</dbReference>
<sequence length="453" mass="50499">MFKKILIANRGEIACRVIRTCKALGIQTVAIYSEADKEALHVKEADESYYVGEAKVSESYLNMERIIEITRLTGAEAIHPGYGLLSENAGFARLCKQEGITFIGPSPDVIAKMGSKIEARKVMEQAGVPVVPGITHPLADAEEAAAVAEKIGYPIMLKASAGGGGIGMQIVHNEEEMRKAFEGNQKRAASFFGNGEMFLERFVENPRHIEIQILADSYGHTVYLWERECSIQRRHQKVVEEAPSPFLDEDTRRKMGEAAVKAAESIGYENAGTIEFLVDQEKNFYFLEVNTRLQVEHPVTEEITGLDLVAEQLRIAAGQALPFNQSEIQRKGHAIEVRIYAEDPKTFYPSPGKITKFALPTGPGIRHETGVTNGTVVTPFYDPMMAKLIVKGDTREDTIQLLKDALSRYEVEGIKTNIPMLLKVIEHEAFRFGDTTTNFIEKYLQEQNKKAMK</sequence>
<evidence type="ECO:0000256" key="5">
    <source>
        <dbReference type="ARBA" id="ARBA00022516"/>
    </source>
</evidence>
<dbReference type="SUPFAM" id="SSF52440">
    <property type="entry name" value="PreATP-grasp domain"/>
    <property type="match status" value="1"/>
</dbReference>
<comment type="function">
    <text evidence="1">This protein is a component of the acetyl coenzyme A carboxylase complex; first, biotin carboxylase catalyzes the carboxylation of the carrier protein and then the transcarboxylase transfers the carboxyl group to form malonyl-CoA.</text>
</comment>
<dbReference type="InterPro" id="IPR011761">
    <property type="entry name" value="ATP-grasp"/>
</dbReference>
<dbReference type="InterPro" id="IPR005481">
    <property type="entry name" value="BC-like_N"/>
</dbReference>
<evidence type="ECO:0000256" key="1">
    <source>
        <dbReference type="ARBA" id="ARBA00003761"/>
    </source>
</evidence>
<dbReference type="Gene3D" id="3.30.470.20">
    <property type="entry name" value="ATP-grasp fold, B domain"/>
    <property type="match status" value="1"/>
</dbReference>
<dbReference type="InterPro" id="IPR050856">
    <property type="entry name" value="Biotin_carboxylase_complex"/>
</dbReference>
<keyword evidence="18" id="KW-1185">Reference proteome</keyword>
<dbReference type="GO" id="GO:0005524">
    <property type="term" value="F:ATP binding"/>
    <property type="evidence" value="ECO:0007669"/>
    <property type="project" value="UniProtKB-UniRule"/>
</dbReference>
<feature type="domain" description="ATP-grasp" evidence="15">
    <location>
        <begin position="120"/>
        <end position="317"/>
    </location>
</feature>
<keyword evidence="12" id="KW-0092">Biotin</keyword>
<comment type="catalytic activity">
    <reaction evidence="13">
        <text>N(6)-biotinyl-L-lysyl-[protein] + hydrogencarbonate + ATP = N(6)-carboxybiotinyl-L-lysyl-[protein] + ADP + phosphate + H(+)</text>
        <dbReference type="Rhea" id="RHEA:13501"/>
        <dbReference type="Rhea" id="RHEA-COMP:10505"/>
        <dbReference type="Rhea" id="RHEA-COMP:10506"/>
        <dbReference type="ChEBI" id="CHEBI:15378"/>
        <dbReference type="ChEBI" id="CHEBI:17544"/>
        <dbReference type="ChEBI" id="CHEBI:30616"/>
        <dbReference type="ChEBI" id="CHEBI:43474"/>
        <dbReference type="ChEBI" id="CHEBI:83144"/>
        <dbReference type="ChEBI" id="CHEBI:83145"/>
        <dbReference type="ChEBI" id="CHEBI:456216"/>
        <dbReference type="EC" id="6.3.4.14"/>
    </reaction>
</comment>
<evidence type="ECO:0000256" key="6">
    <source>
        <dbReference type="ARBA" id="ARBA00022598"/>
    </source>
</evidence>
<dbReference type="Pfam" id="PF00289">
    <property type="entry name" value="Biotin_carb_N"/>
    <property type="match status" value="1"/>
</dbReference>
<evidence type="ECO:0000313" key="18">
    <source>
        <dbReference type="Proteomes" id="UP000531594"/>
    </source>
</evidence>
<dbReference type="PROSITE" id="PS50975">
    <property type="entry name" value="ATP_GRASP"/>
    <property type="match status" value="1"/>
</dbReference>
<evidence type="ECO:0000259" key="15">
    <source>
        <dbReference type="PROSITE" id="PS50975"/>
    </source>
</evidence>
<dbReference type="GO" id="GO:2001295">
    <property type="term" value="P:malonyl-CoA biosynthetic process"/>
    <property type="evidence" value="ECO:0007669"/>
    <property type="project" value="UniProtKB-UniPathway"/>
</dbReference>
<dbReference type="PANTHER" id="PTHR18866:SF33">
    <property type="entry name" value="METHYLCROTONOYL-COA CARBOXYLASE SUBUNIT ALPHA, MITOCHONDRIAL-RELATED"/>
    <property type="match status" value="1"/>
</dbReference>
<comment type="caution">
    <text evidence="17">The sequence shown here is derived from an EMBL/GenBank/DDBJ whole genome shotgun (WGS) entry which is preliminary data.</text>
</comment>
<evidence type="ECO:0000256" key="11">
    <source>
        <dbReference type="ARBA" id="ARBA00023160"/>
    </source>
</evidence>
<keyword evidence="6 17" id="KW-0436">Ligase</keyword>
<feature type="domain" description="Biotin carboxylation" evidence="16">
    <location>
        <begin position="1"/>
        <end position="445"/>
    </location>
</feature>
<dbReference type="Pfam" id="PF02785">
    <property type="entry name" value="Biotin_carb_C"/>
    <property type="match status" value="1"/>
</dbReference>
<evidence type="ECO:0000256" key="4">
    <source>
        <dbReference type="ARBA" id="ARBA00013263"/>
    </source>
</evidence>
<keyword evidence="11" id="KW-0443">Lipid metabolism</keyword>
<evidence type="ECO:0000256" key="2">
    <source>
        <dbReference type="ARBA" id="ARBA00004956"/>
    </source>
</evidence>
<dbReference type="PANTHER" id="PTHR18866">
    <property type="entry name" value="CARBOXYLASE:PYRUVATE/ACETYL-COA/PROPIONYL-COA CARBOXYLASE"/>
    <property type="match status" value="1"/>
</dbReference>
<protein>
    <recommendedName>
        <fullName evidence="4">biotin carboxylase</fullName>
        <ecNumber evidence="4">6.3.4.14</ecNumber>
    </recommendedName>
</protein>
<dbReference type="NCBIfam" id="TIGR00514">
    <property type="entry name" value="accC"/>
    <property type="match status" value="1"/>
</dbReference>
<dbReference type="InterPro" id="IPR004549">
    <property type="entry name" value="Acetyl_CoA_COase_biotin_COase"/>
</dbReference>
<comment type="subunit">
    <text evidence="3">Acetyl-CoA carboxylase is a heterohexamer of biotin carboxyl carrier protein, biotin carboxylase and the two subunits of carboxyl transferase in a 2:2 complex.</text>
</comment>
<dbReference type="SMART" id="SM00878">
    <property type="entry name" value="Biotin_carb_C"/>
    <property type="match status" value="1"/>
</dbReference>
<reference evidence="17 18" key="1">
    <citation type="submission" date="2020-08" db="EMBL/GenBank/DDBJ databases">
        <title>Genomic Encyclopedia of Type Strains, Phase IV (KMG-IV): sequencing the most valuable type-strain genomes for metagenomic binning, comparative biology and taxonomic classification.</title>
        <authorList>
            <person name="Goeker M."/>
        </authorList>
    </citation>
    <scope>NUCLEOTIDE SEQUENCE [LARGE SCALE GENOMIC DNA]</scope>
    <source>
        <strain evidence="17 18">DSM 5391</strain>
    </source>
</reference>
<dbReference type="AlphaFoldDB" id="A0A7X0HNY4"/>
<evidence type="ECO:0000313" key="17">
    <source>
        <dbReference type="EMBL" id="MBB6444285.1"/>
    </source>
</evidence>
<keyword evidence="5" id="KW-0444">Lipid biosynthesis</keyword>